<dbReference type="PANTHER" id="PTHR43221">
    <property type="entry name" value="PROTEASE HTPX"/>
    <property type="match status" value="1"/>
</dbReference>
<evidence type="ECO:0000259" key="12">
    <source>
        <dbReference type="Pfam" id="PF01435"/>
    </source>
</evidence>
<proteinExistence type="inferred from homology"/>
<organism evidence="13 14">
    <name type="scientific">Actinomadura napierensis</name>
    <dbReference type="NCBI Taxonomy" id="267854"/>
    <lineage>
        <taxon>Bacteria</taxon>
        <taxon>Bacillati</taxon>
        <taxon>Actinomycetota</taxon>
        <taxon>Actinomycetes</taxon>
        <taxon>Streptosporangiales</taxon>
        <taxon>Thermomonosporaceae</taxon>
        <taxon>Actinomadura</taxon>
    </lineage>
</organism>
<accession>A0ABN3A1X9</accession>
<keyword evidence="9 11" id="KW-0472">Membrane</keyword>
<keyword evidence="2 10" id="KW-0645">Protease</keyword>
<gene>
    <name evidence="13" type="ORF">GCM10009727_57730</name>
</gene>
<feature type="transmembrane region" description="Helical" evidence="11">
    <location>
        <begin position="252"/>
        <end position="272"/>
    </location>
</feature>
<evidence type="ECO:0000256" key="11">
    <source>
        <dbReference type="SAM" id="Phobius"/>
    </source>
</evidence>
<evidence type="ECO:0000256" key="8">
    <source>
        <dbReference type="ARBA" id="ARBA00023049"/>
    </source>
</evidence>
<sequence length="364" mass="39851">MLLPVALGWYARRVERGEGPAEEKMHRIQRASIAGTLPFPALCAAAVVELKAEGLIHLRHGDHGTQSPVLAVLLFVVFAIELAGLLAAVQPVRARLRGVEWRPGQALSRLLRLSAVMMLPGLLWLAALRPIMWLSARLPMAFAAFLGLWTVLFVLISPLMMRLALKTRRMDPERRERLLALCREQGVRIADVRVLDTGAERLGNAMASGVLPRWRYVLISDRLLDELDSEELAAVLSHEVAHIRKKHQLIKVGCYIGSIAVLTLALAGLRAAGLPHAVTSTLSLLAVPAIFLVQGLAGIRMERAADDYAARTISKEALRGGLEKLAKANATRHRTGRLWNVFQQHPGMDQRLRRLSAGSGAAAS</sequence>
<dbReference type="Proteomes" id="UP001501020">
    <property type="component" value="Unassembled WGS sequence"/>
</dbReference>
<evidence type="ECO:0000256" key="5">
    <source>
        <dbReference type="ARBA" id="ARBA00022801"/>
    </source>
</evidence>
<dbReference type="InterPro" id="IPR001915">
    <property type="entry name" value="Peptidase_M48"/>
</dbReference>
<keyword evidence="5 10" id="KW-0378">Hydrolase</keyword>
<name>A0ABN3A1X9_9ACTN</name>
<dbReference type="InterPro" id="IPR050083">
    <property type="entry name" value="HtpX_protease"/>
</dbReference>
<reference evidence="13 14" key="1">
    <citation type="journal article" date="2019" name="Int. J. Syst. Evol. Microbiol.">
        <title>The Global Catalogue of Microorganisms (GCM) 10K type strain sequencing project: providing services to taxonomists for standard genome sequencing and annotation.</title>
        <authorList>
            <consortium name="The Broad Institute Genomics Platform"/>
            <consortium name="The Broad Institute Genome Sequencing Center for Infectious Disease"/>
            <person name="Wu L."/>
            <person name="Ma J."/>
        </authorList>
    </citation>
    <scope>NUCLEOTIDE SEQUENCE [LARGE SCALE GENOMIC DNA]</scope>
    <source>
        <strain evidence="13 14">JCM 13850</strain>
    </source>
</reference>
<dbReference type="EMBL" id="BAAAMR010000059">
    <property type="protein sequence ID" value="GAA2152216.1"/>
    <property type="molecule type" value="Genomic_DNA"/>
</dbReference>
<evidence type="ECO:0000256" key="10">
    <source>
        <dbReference type="RuleBase" id="RU003983"/>
    </source>
</evidence>
<feature type="transmembrane region" description="Helical" evidence="11">
    <location>
        <begin position="110"/>
        <end position="128"/>
    </location>
</feature>
<dbReference type="PANTHER" id="PTHR43221:SF2">
    <property type="entry name" value="PROTEASE HTPX HOMOLOG"/>
    <property type="match status" value="1"/>
</dbReference>
<evidence type="ECO:0000313" key="13">
    <source>
        <dbReference type="EMBL" id="GAA2152216.1"/>
    </source>
</evidence>
<feature type="transmembrane region" description="Helical" evidence="11">
    <location>
        <begin position="278"/>
        <end position="299"/>
    </location>
</feature>
<feature type="transmembrane region" description="Helical" evidence="11">
    <location>
        <begin position="68"/>
        <end position="89"/>
    </location>
</feature>
<keyword evidence="8 10" id="KW-0482">Metalloprotease</keyword>
<feature type="transmembrane region" description="Helical" evidence="11">
    <location>
        <begin position="140"/>
        <end position="165"/>
    </location>
</feature>
<keyword evidence="14" id="KW-1185">Reference proteome</keyword>
<evidence type="ECO:0000256" key="7">
    <source>
        <dbReference type="ARBA" id="ARBA00022989"/>
    </source>
</evidence>
<comment type="cofactor">
    <cofactor evidence="10">
        <name>Zn(2+)</name>
        <dbReference type="ChEBI" id="CHEBI:29105"/>
    </cofactor>
    <text evidence="10">Binds 1 zinc ion per subunit.</text>
</comment>
<keyword evidence="6 10" id="KW-0862">Zinc</keyword>
<dbReference type="Pfam" id="PF01435">
    <property type="entry name" value="Peptidase_M48"/>
    <property type="match status" value="1"/>
</dbReference>
<feature type="domain" description="Peptidase M48" evidence="12">
    <location>
        <begin position="203"/>
        <end position="356"/>
    </location>
</feature>
<keyword evidence="1" id="KW-1003">Cell membrane</keyword>
<evidence type="ECO:0000256" key="9">
    <source>
        <dbReference type="ARBA" id="ARBA00023136"/>
    </source>
</evidence>
<evidence type="ECO:0000256" key="4">
    <source>
        <dbReference type="ARBA" id="ARBA00022723"/>
    </source>
</evidence>
<comment type="caution">
    <text evidence="13">The sequence shown here is derived from an EMBL/GenBank/DDBJ whole genome shotgun (WGS) entry which is preliminary data.</text>
</comment>
<protein>
    <recommendedName>
        <fullName evidence="12">Peptidase M48 domain-containing protein</fullName>
    </recommendedName>
</protein>
<evidence type="ECO:0000313" key="14">
    <source>
        <dbReference type="Proteomes" id="UP001501020"/>
    </source>
</evidence>
<evidence type="ECO:0000256" key="6">
    <source>
        <dbReference type="ARBA" id="ARBA00022833"/>
    </source>
</evidence>
<evidence type="ECO:0000256" key="3">
    <source>
        <dbReference type="ARBA" id="ARBA00022692"/>
    </source>
</evidence>
<keyword evidence="7 11" id="KW-1133">Transmembrane helix</keyword>
<evidence type="ECO:0000256" key="1">
    <source>
        <dbReference type="ARBA" id="ARBA00022475"/>
    </source>
</evidence>
<evidence type="ECO:0000256" key="2">
    <source>
        <dbReference type="ARBA" id="ARBA00022670"/>
    </source>
</evidence>
<comment type="similarity">
    <text evidence="10">Belongs to the peptidase M48 family.</text>
</comment>
<keyword evidence="4" id="KW-0479">Metal-binding</keyword>
<dbReference type="RefSeq" id="WP_344273858.1">
    <property type="nucleotide sequence ID" value="NZ_BAAAMR010000059.1"/>
</dbReference>
<keyword evidence="3 11" id="KW-0812">Transmembrane</keyword>
<dbReference type="Gene3D" id="3.30.2010.10">
    <property type="entry name" value="Metalloproteases ('zincins'), catalytic domain"/>
    <property type="match status" value="1"/>
</dbReference>